<comment type="subcellular location">
    <subcellularLocation>
        <location evidence="7">Cytoplasm</location>
        <location evidence="7">Nucleoid</location>
    </subcellularLocation>
</comment>
<evidence type="ECO:0000259" key="8">
    <source>
        <dbReference type="PROSITE" id="PS51740"/>
    </source>
</evidence>
<dbReference type="Proteomes" id="UP000251923">
    <property type="component" value="Unassembled WGS sequence"/>
</dbReference>
<dbReference type="GO" id="GO:2000143">
    <property type="term" value="P:negative regulation of DNA-templated transcription initiation"/>
    <property type="evidence" value="ECO:0007669"/>
    <property type="project" value="TreeGrafter"/>
</dbReference>
<keyword evidence="6 7" id="KW-0804">Transcription</keyword>
<keyword evidence="2 7" id="KW-0963">Cytoplasm</keyword>
<dbReference type="CDD" id="cd16320">
    <property type="entry name" value="MraZ_N"/>
    <property type="match status" value="1"/>
</dbReference>
<dbReference type="CDD" id="cd16321">
    <property type="entry name" value="MraZ_C"/>
    <property type="match status" value="1"/>
</dbReference>
<dbReference type="PROSITE" id="PS51740">
    <property type="entry name" value="SPOVT_ABRB"/>
    <property type="match status" value="2"/>
</dbReference>
<comment type="subunit">
    <text evidence="7">Forms oligomers.</text>
</comment>
<sequence>MESFRGRFTNKIDAKGRISVPAKFRTVANAQGRNGIVCFPSIQGDFLEGCGPAFSDTIDEMLNKLDPFSRERDALAAILLGDSVELMFDADGRIVLPEELRHHAKIKDEATFVGLGEKFQIWEPKAFEAFRSDAVERARANGGLLRSPFAIGPNGGGQ</sequence>
<evidence type="ECO:0000256" key="2">
    <source>
        <dbReference type="ARBA" id="ARBA00022490"/>
    </source>
</evidence>
<dbReference type="InterPro" id="IPR020603">
    <property type="entry name" value="MraZ_dom"/>
</dbReference>
<dbReference type="InterPro" id="IPR035642">
    <property type="entry name" value="MraZ_N"/>
</dbReference>
<protein>
    <recommendedName>
        <fullName evidence="1 7">Transcriptional regulator MraZ</fullName>
    </recommendedName>
</protein>
<dbReference type="Pfam" id="PF02381">
    <property type="entry name" value="MraZ"/>
    <property type="match status" value="1"/>
</dbReference>
<evidence type="ECO:0000256" key="4">
    <source>
        <dbReference type="ARBA" id="ARBA00023015"/>
    </source>
</evidence>
<dbReference type="EMBL" id="QMHM01000046">
    <property type="protein sequence ID" value="RAV76593.1"/>
    <property type="molecule type" value="Genomic_DNA"/>
</dbReference>
<name>A0A329NUX2_9LACT</name>
<comment type="caution">
    <text evidence="9">The sequence shown here is derived from an EMBL/GenBank/DDBJ whole genome shotgun (WGS) entry which is preliminary data.</text>
</comment>
<evidence type="ECO:0000256" key="7">
    <source>
        <dbReference type="HAMAP-Rule" id="MF_01008"/>
    </source>
</evidence>
<dbReference type="GO" id="GO:0000976">
    <property type="term" value="F:transcription cis-regulatory region binding"/>
    <property type="evidence" value="ECO:0007669"/>
    <property type="project" value="TreeGrafter"/>
</dbReference>
<gene>
    <name evidence="7" type="primary">mraZ</name>
    <name evidence="9" type="ORF">DBT54_09675</name>
</gene>
<dbReference type="PANTHER" id="PTHR34701">
    <property type="entry name" value="TRANSCRIPTIONAL REGULATOR MRAZ"/>
    <property type="match status" value="1"/>
</dbReference>
<evidence type="ECO:0000313" key="10">
    <source>
        <dbReference type="Proteomes" id="UP000251923"/>
    </source>
</evidence>
<dbReference type="InterPro" id="IPR038619">
    <property type="entry name" value="MraZ_sf"/>
</dbReference>
<organism evidence="9 10">
    <name type="scientific">Aerococcus urinae</name>
    <dbReference type="NCBI Taxonomy" id="1376"/>
    <lineage>
        <taxon>Bacteria</taxon>
        <taxon>Bacillati</taxon>
        <taxon>Bacillota</taxon>
        <taxon>Bacilli</taxon>
        <taxon>Lactobacillales</taxon>
        <taxon>Aerococcaceae</taxon>
        <taxon>Aerococcus</taxon>
    </lineage>
</organism>
<evidence type="ECO:0000313" key="9">
    <source>
        <dbReference type="EMBL" id="RAV76593.1"/>
    </source>
</evidence>
<dbReference type="AlphaFoldDB" id="A0A329NUX2"/>
<dbReference type="GO" id="GO:0003700">
    <property type="term" value="F:DNA-binding transcription factor activity"/>
    <property type="evidence" value="ECO:0007669"/>
    <property type="project" value="UniProtKB-UniRule"/>
</dbReference>
<dbReference type="HAMAP" id="MF_01008">
    <property type="entry name" value="MraZ"/>
    <property type="match status" value="1"/>
</dbReference>
<dbReference type="SUPFAM" id="SSF89447">
    <property type="entry name" value="AbrB/MazE/MraZ-like"/>
    <property type="match status" value="1"/>
</dbReference>
<feature type="domain" description="SpoVT-AbrB" evidence="8">
    <location>
        <begin position="83"/>
        <end position="126"/>
    </location>
</feature>
<dbReference type="InterPro" id="IPR003444">
    <property type="entry name" value="MraZ"/>
</dbReference>
<keyword evidence="4 7" id="KW-0805">Transcription regulation</keyword>
<dbReference type="Gene3D" id="3.40.1550.20">
    <property type="entry name" value="Transcriptional regulator MraZ domain"/>
    <property type="match status" value="1"/>
</dbReference>
<evidence type="ECO:0000256" key="5">
    <source>
        <dbReference type="ARBA" id="ARBA00023125"/>
    </source>
</evidence>
<reference evidence="9 10" key="1">
    <citation type="submission" date="2018-04" db="EMBL/GenBank/DDBJ databases">
        <title>Aerococcus urinae genomes.</title>
        <authorList>
            <person name="Hilt E."/>
            <person name="Gilbert N.M."/>
            <person name="Thomas-White K."/>
            <person name="Putonti C."/>
            <person name="Lewis A.L."/>
            <person name="Visck K.L."/>
            <person name="Wolfe A.J."/>
        </authorList>
    </citation>
    <scope>NUCLEOTIDE SEQUENCE [LARGE SCALE GENOMIC DNA]</scope>
    <source>
        <strain evidence="9 10">UMB7480</strain>
    </source>
</reference>
<evidence type="ECO:0000256" key="6">
    <source>
        <dbReference type="ARBA" id="ARBA00023163"/>
    </source>
</evidence>
<keyword evidence="3" id="KW-0677">Repeat</keyword>
<dbReference type="PANTHER" id="PTHR34701:SF1">
    <property type="entry name" value="TRANSCRIPTIONAL REGULATOR MRAZ"/>
    <property type="match status" value="1"/>
</dbReference>
<dbReference type="GO" id="GO:0009295">
    <property type="term" value="C:nucleoid"/>
    <property type="evidence" value="ECO:0007669"/>
    <property type="project" value="UniProtKB-SubCell"/>
</dbReference>
<keyword evidence="5 7" id="KW-0238">DNA-binding</keyword>
<evidence type="ECO:0000256" key="3">
    <source>
        <dbReference type="ARBA" id="ARBA00022737"/>
    </source>
</evidence>
<comment type="similarity">
    <text evidence="7">Belongs to the MraZ family.</text>
</comment>
<dbReference type="GO" id="GO:0005737">
    <property type="term" value="C:cytoplasm"/>
    <property type="evidence" value="ECO:0007669"/>
    <property type="project" value="UniProtKB-UniRule"/>
</dbReference>
<evidence type="ECO:0000256" key="1">
    <source>
        <dbReference type="ARBA" id="ARBA00013860"/>
    </source>
</evidence>
<dbReference type="InterPro" id="IPR035644">
    <property type="entry name" value="MraZ_C"/>
</dbReference>
<dbReference type="InterPro" id="IPR007159">
    <property type="entry name" value="SpoVT-AbrB_dom"/>
</dbReference>
<feature type="domain" description="SpoVT-AbrB" evidence="8">
    <location>
        <begin position="7"/>
        <end position="54"/>
    </location>
</feature>
<dbReference type="InterPro" id="IPR037914">
    <property type="entry name" value="SpoVT-AbrB_sf"/>
</dbReference>
<proteinExistence type="inferred from homology"/>
<accession>A0A329NUX2</accession>